<dbReference type="OrthoDB" id="8057740at2759"/>
<organism evidence="1 2">
    <name type="scientific">Ceratitis capitata</name>
    <name type="common">Mediterranean fruit fly</name>
    <name type="synonym">Tephritis capitata</name>
    <dbReference type="NCBI Taxonomy" id="7213"/>
    <lineage>
        <taxon>Eukaryota</taxon>
        <taxon>Metazoa</taxon>
        <taxon>Ecdysozoa</taxon>
        <taxon>Arthropoda</taxon>
        <taxon>Hexapoda</taxon>
        <taxon>Insecta</taxon>
        <taxon>Pterygota</taxon>
        <taxon>Neoptera</taxon>
        <taxon>Endopterygota</taxon>
        <taxon>Diptera</taxon>
        <taxon>Brachycera</taxon>
        <taxon>Muscomorpha</taxon>
        <taxon>Tephritoidea</taxon>
        <taxon>Tephritidae</taxon>
        <taxon>Ceratitis</taxon>
        <taxon>Ceratitis</taxon>
    </lineage>
</organism>
<name>A0A811UVN0_CERCA</name>
<evidence type="ECO:0000313" key="1">
    <source>
        <dbReference type="EMBL" id="CAD7001103.1"/>
    </source>
</evidence>
<evidence type="ECO:0000313" key="2">
    <source>
        <dbReference type="Proteomes" id="UP000606786"/>
    </source>
</evidence>
<keyword evidence="2" id="KW-1185">Reference proteome</keyword>
<dbReference type="AlphaFoldDB" id="A0A811UVN0"/>
<proteinExistence type="predicted"/>
<dbReference type="Proteomes" id="UP000606786">
    <property type="component" value="Unassembled WGS sequence"/>
</dbReference>
<sequence>MASREVRPLVDLQSSEFLSEEYKKLIRQVQENGESLPDLQIMDSHVNKRTEYPNGDPDCEAFPITPYASFDAKNLNRGVKHVFTALYSSQANASERVTGK</sequence>
<accession>A0A811UVN0</accession>
<protein>
    <submittedName>
        <fullName evidence="1">(Mediterranean fruit fly) hypothetical protein</fullName>
    </submittedName>
</protein>
<dbReference type="EMBL" id="CAJHJT010000023">
    <property type="protein sequence ID" value="CAD7001103.1"/>
    <property type="molecule type" value="Genomic_DNA"/>
</dbReference>
<gene>
    <name evidence="1" type="ORF">CCAP1982_LOCUS9575</name>
</gene>
<reference evidence="1" key="1">
    <citation type="submission" date="2020-11" db="EMBL/GenBank/DDBJ databases">
        <authorList>
            <person name="Whitehead M."/>
        </authorList>
    </citation>
    <scope>NUCLEOTIDE SEQUENCE</scope>
    <source>
        <strain evidence="1">EGII</strain>
    </source>
</reference>
<comment type="caution">
    <text evidence="1">The sequence shown here is derived from an EMBL/GenBank/DDBJ whole genome shotgun (WGS) entry which is preliminary data.</text>
</comment>